<protein>
    <submittedName>
        <fullName evidence="1">Uncharacterized protein</fullName>
    </submittedName>
</protein>
<gene>
    <name evidence="1" type="ORF">ERS852470_00064</name>
</gene>
<evidence type="ECO:0000313" key="1">
    <source>
        <dbReference type="EMBL" id="CUN49872.1"/>
    </source>
</evidence>
<dbReference type="AlphaFoldDB" id="A0A173XDJ0"/>
<reference evidence="1 2" key="1">
    <citation type="submission" date="2015-09" db="EMBL/GenBank/DDBJ databases">
        <authorList>
            <consortium name="Pathogen Informatics"/>
        </authorList>
    </citation>
    <scope>NUCLEOTIDE SEQUENCE [LARGE SCALE GENOMIC DNA]</scope>
    <source>
        <strain evidence="1 2">2789STDY5834855</strain>
    </source>
</reference>
<evidence type="ECO:0000313" key="2">
    <source>
        <dbReference type="Proteomes" id="UP000095558"/>
    </source>
</evidence>
<name>A0A173XDJ0_9CLOT</name>
<dbReference type="Proteomes" id="UP000095558">
    <property type="component" value="Unassembled WGS sequence"/>
</dbReference>
<accession>A0A173XDJ0</accession>
<organism evidence="1 2">
    <name type="scientific">Clostridium disporicum</name>
    <dbReference type="NCBI Taxonomy" id="84024"/>
    <lineage>
        <taxon>Bacteria</taxon>
        <taxon>Bacillati</taxon>
        <taxon>Bacillota</taxon>
        <taxon>Clostridia</taxon>
        <taxon>Eubacteriales</taxon>
        <taxon>Clostridiaceae</taxon>
        <taxon>Clostridium</taxon>
    </lineage>
</organism>
<sequence length="89" mass="10480">MTKDKVEKLMESYDTLVELGVIFHYGSEEIEQGEITSIEFTEDDTVKIELDEFTEVEVNLEDFIENHTKEGNNYHTWNVSREFDNLLES</sequence>
<dbReference type="RefSeq" id="WP_042394368.1">
    <property type="nucleotide sequence ID" value="NZ_CYYT01000010.1"/>
</dbReference>
<dbReference type="OrthoDB" id="1925836at2"/>
<proteinExistence type="predicted"/>
<dbReference type="EMBL" id="CYZV01000001">
    <property type="protein sequence ID" value="CUN49872.1"/>
    <property type="molecule type" value="Genomic_DNA"/>
</dbReference>
<dbReference type="GeneID" id="83010588"/>